<evidence type="ECO:0000313" key="3">
    <source>
        <dbReference type="EMBL" id="RVW76071.1"/>
    </source>
</evidence>
<dbReference type="Proteomes" id="UP000288805">
    <property type="component" value="Unassembled WGS sequence"/>
</dbReference>
<comment type="caution">
    <text evidence="3">The sequence shown here is derived from an EMBL/GenBank/DDBJ whole genome shotgun (WGS) entry which is preliminary data.</text>
</comment>
<feature type="compositionally biased region" description="Polar residues" evidence="1">
    <location>
        <begin position="131"/>
        <end position="140"/>
    </location>
</feature>
<name>A0A438GV41_VITVI</name>
<proteinExistence type="predicted"/>
<dbReference type="InterPro" id="IPR013103">
    <property type="entry name" value="RVT_2"/>
</dbReference>
<organism evidence="3 4">
    <name type="scientific">Vitis vinifera</name>
    <name type="common">Grape</name>
    <dbReference type="NCBI Taxonomy" id="29760"/>
    <lineage>
        <taxon>Eukaryota</taxon>
        <taxon>Viridiplantae</taxon>
        <taxon>Streptophyta</taxon>
        <taxon>Embryophyta</taxon>
        <taxon>Tracheophyta</taxon>
        <taxon>Spermatophyta</taxon>
        <taxon>Magnoliopsida</taxon>
        <taxon>eudicotyledons</taxon>
        <taxon>Gunneridae</taxon>
        <taxon>Pentapetalae</taxon>
        <taxon>rosids</taxon>
        <taxon>Vitales</taxon>
        <taxon>Vitaceae</taxon>
        <taxon>Viteae</taxon>
        <taxon>Vitis</taxon>
    </lineage>
</organism>
<reference evidence="3 4" key="1">
    <citation type="journal article" date="2018" name="PLoS Genet.">
        <title>Population sequencing reveals clonal diversity and ancestral inbreeding in the grapevine cultivar Chardonnay.</title>
        <authorList>
            <person name="Roach M.J."/>
            <person name="Johnson D.L."/>
            <person name="Bohlmann J."/>
            <person name="van Vuuren H.J."/>
            <person name="Jones S.J."/>
            <person name="Pretorius I.S."/>
            <person name="Schmidt S.A."/>
            <person name="Borneman A.R."/>
        </authorList>
    </citation>
    <scope>NUCLEOTIDE SEQUENCE [LARGE SCALE GENOMIC DNA]</scope>
    <source>
        <strain evidence="4">cv. Chardonnay</strain>
        <tissue evidence="3">Leaf</tissue>
    </source>
</reference>
<evidence type="ECO:0000256" key="1">
    <source>
        <dbReference type="SAM" id="MobiDB-lite"/>
    </source>
</evidence>
<dbReference type="EMBL" id="QGNW01000335">
    <property type="protein sequence ID" value="RVW76071.1"/>
    <property type="molecule type" value="Genomic_DNA"/>
</dbReference>
<dbReference type="AlphaFoldDB" id="A0A438GV41"/>
<accession>A0A438GV41</accession>
<feature type="region of interest" description="Disordered" evidence="1">
    <location>
        <begin position="123"/>
        <end position="144"/>
    </location>
</feature>
<evidence type="ECO:0000313" key="4">
    <source>
        <dbReference type="Proteomes" id="UP000288805"/>
    </source>
</evidence>
<sequence>MHSCVLNFQTPCQVLLKSYPNTQLLSIILPKVFGCSVFIHIHQQTKASSIIEQSSVYFLVFTKPGRLQMLLPNNQKFYNSMDSLDTTVEPPRTSSIHSQPIKNSEFIVYSRKKTQEEIKQRTLPEQVHQAEPNSNPSEISPVQGKRSVDRFRARLVAKGITQTYGIDYQETFAPVAKLNTIQVKKGIVVSQRKYVLDLLKETRMLRCKPTDIPIDHTVNLGAKEGSAPMDKGRYHILWEN</sequence>
<dbReference type="Pfam" id="PF07727">
    <property type="entry name" value="RVT_2"/>
    <property type="match status" value="1"/>
</dbReference>
<feature type="domain" description="Reverse transcriptase Ty1/copia-type" evidence="2">
    <location>
        <begin position="147"/>
        <end position="197"/>
    </location>
</feature>
<evidence type="ECO:0000259" key="2">
    <source>
        <dbReference type="Pfam" id="PF07727"/>
    </source>
</evidence>
<protein>
    <recommendedName>
        <fullName evidence="2">Reverse transcriptase Ty1/copia-type domain-containing protein</fullName>
    </recommendedName>
</protein>
<gene>
    <name evidence="3" type="ORF">CK203_049182</name>
</gene>